<protein>
    <recommendedName>
        <fullName evidence="1">Carbohydrate kinase PfkB domain-containing protein</fullName>
    </recommendedName>
</protein>
<reference evidence="3" key="1">
    <citation type="journal article" date="2019" name="Int. J. Syst. Evol. Microbiol.">
        <title>The Global Catalogue of Microorganisms (GCM) 10K type strain sequencing project: providing services to taxonomists for standard genome sequencing and annotation.</title>
        <authorList>
            <consortium name="The Broad Institute Genomics Platform"/>
            <consortium name="The Broad Institute Genome Sequencing Center for Infectious Disease"/>
            <person name="Wu L."/>
            <person name="Ma J."/>
        </authorList>
    </citation>
    <scope>NUCLEOTIDE SEQUENCE [LARGE SCALE GENOMIC DNA]</scope>
    <source>
        <strain evidence="3">NBRC 102030</strain>
    </source>
</reference>
<dbReference type="SUPFAM" id="SSF53613">
    <property type="entry name" value="Ribokinase-like"/>
    <property type="match status" value="1"/>
</dbReference>
<dbReference type="PANTHER" id="PTHR46969:SF1">
    <property type="entry name" value="BIFUNCTIONAL PROTEIN HLDE"/>
    <property type="match status" value="1"/>
</dbReference>
<dbReference type="EMBL" id="BSUY01000001">
    <property type="protein sequence ID" value="GMA83238.1"/>
    <property type="molecule type" value="Genomic_DNA"/>
</dbReference>
<dbReference type="Proteomes" id="UP001157046">
    <property type="component" value="Unassembled WGS sequence"/>
</dbReference>
<dbReference type="PANTHER" id="PTHR46969">
    <property type="entry name" value="BIFUNCTIONAL PROTEIN HLDE"/>
    <property type="match status" value="1"/>
</dbReference>
<comment type="caution">
    <text evidence="2">The sequence shown here is derived from an EMBL/GenBank/DDBJ whole genome shotgun (WGS) entry which is preliminary data.</text>
</comment>
<evidence type="ECO:0000313" key="2">
    <source>
        <dbReference type="EMBL" id="GMA83238.1"/>
    </source>
</evidence>
<organism evidence="2 3">
    <name type="scientific">Shewanella glacialipiscicola</name>
    <dbReference type="NCBI Taxonomy" id="614069"/>
    <lineage>
        <taxon>Bacteria</taxon>
        <taxon>Pseudomonadati</taxon>
        <taxon>Pseudomonadota</taxon>
        <taxon>Gammaproteobacteria</taxon>
        <taxon>Alteromonadales</taxon>
        <taxon>Shewanellaceae</taxon>
        <taxon>Shewanella</taxon>
    </lineage>
</organism>
<keyword evidence="3" id="KW-1185">Reference proteome</keyword>
<proteinExistence type="predicted"/>
<sequence length="81" mass="8595">MKVSLPAFEKARVLVVGDVMLDRYWVGPTARISPEAPVPVVKINQVEDRPGGAANVALNIATLGGKYNLLGSSVKTILPQP</sequence>
<dbReference type="InterPro" id="IPR011611">
    <property type="entry name" value="PfkB_dom"/>
</dbReference>
<evidence type="ECO:0000313" key="3">
    <source>
        <dbReference type="Proteomes" id="UP001157046"/>
    </source>
</evidence>
<feature type="domain" description="Carbohydrate kinase PfkB" evidence="1">
    <location>
        <begin position="11"/>
        <end position="71"/>
    </location>
</feature>
<name>A0ABQ6J6Z1_9GAMM</name>
<dbReference type="Gene3D" id="3.40.1190.20">
    <property type="match status" value="1"/>
</dbReference>
<dbReference type="InterPro" id="IPR029056">
    <property type="entry name" value="Ribokinase-like"/>
</dbReference>
<accession>A0ABQ6J6Z1</accession>
<gene>
    <name evidence="2" type="ORF">GCM10025855_27710</name>
</gene>
<dbReference type="Pfam" id="PF00294">
    <property type="entry name" value="PfkB"/>
    <property type="match status" value="1"/>
</dbReference>
<evidence type="ECO:0000259" key="1">
    <source>
        <dbReference type="Pfam" id="PF00294"/>
    </source>
</evidence>